<organism evidence="1">
    <name type="scientific">marine metagenome</name>
    <dbReference type="NCBI Taxonomy" id="408172"/>
    <lineage>
        <taxon>unclassified sequences</taxon>
        <taxon>metagenomes</taxon>
        <taxon>ecological metagenomes</taxon>
    </lineage>
</organism>
<evidence type="ECO:0000313" key="1">
    <source>
        <dbReference type="EMBL" id="SVC93685.1"/>
    </source>
</evidence>
<reference evidence="1" key="1">
    <citation type="submission" date="2018-05" db="EMBL/GenBank/DDBJ databases">
        <authorList>
            <person name="Lanie J.A."/>
            <person name="Ng W.-L."/>
            <person name="Kazmierczak K.M."/>
            <person name="Andrzejewski T.M."/>
            <person name="Davidsen T.M."/>
            <person name="Wayne K.J."/>
            <person name="Tettelin H."/>
            <person name="Glass J.I."/>
            <person name="Rusch D."/>
            <person name="Podicherti R."/>
            <person name="Tsui H.-C.T."/>
            <person name="Winkler M.E."/>
        </authorList>
    </citation>
    <scope>NUCLEOTIDE SEQUENCE</scope>
</reference>
<name>A0A382R910_9ZZZZ</name>
<proteinExistence type="predicted"/>
<dbReference type="AlphaFoldDB" id="A0A382R910"/>
<gene>
    <name evidence="1" type="ORF">METZ01_LOCUS346539</name>
</gene>
<dbReference type="EMBL" id="UINC01119679">
    <property type="protein sequence ID" value="SVC93685.1"/>
    <property type="molecule type" value="Genomic_DNA"/>
</dbReference>
<sequence>MLAHVDSLEQVELACAEEYRGFGGLFSVTMSTISGAMLERKLNHLIASSSHDQ</sequence>
<protein>
    <submittedName>
        <fullName evidence="1">Uncharacterized protein</fullName>
    </submittedName>
</protein>
<accession>A0A382R910</accession>